<accession>A0A9Q1EBP3</accession>
<feature type="compositionally biased region" description="Low complexity" evidence="1">
    <location>
        <begin position="295"/>
        <end position="308"/>
    </location>
</feature>
<organism evidence="2 3">
    <name type="scientific">Synaphobranchus kaupii</name>
    <name type="common">Kaup's arrowtooth eel</name>
    <dbReference type="NCBI Taxonomy" id="118154"/>
    <lineage>
        <taxon>Eukaryota</taxon>
        <taxon>Metazoa</taxon>
        <taxon>Chordata</taxon>
        <taxon>Craniata</taxon>
        <taxon>Vertebrata</taxon>
        <taxon>Euteleostomi</taxon>
        <taxon>Actinopterygii</taxon>
        <taxon>Neopterygii</taxon>
        <taxon>Teleostei</taxon>
        <taxon>Anguilliformes</taxon>
        <taxon>Synaphobranchidae</taxon>
        <taxon>Synaphobranchus</taxon>
    </lineage>
</organism>
<dbReference type="GO" id="GO:0000977">
    <property type="term" value="F:RNA polymerase II transcription regulatory region sequence-specific DNA binding"/>
    <property type="evidence" value="ECO:0007669"/>
    <property type="project" value="TreeGrafter"/>
</dbReference>
<evidence type="ECO:0000313" key="3">
    <source>
        <dbReference type="Proteomes" id="UP001152622"/>
    </source>
</evidence>
<feature type="region of interest" description="Disordered" evidence="1">
    <location>
        <begin position="226"/>
        <end position="252"/>
    </location>
</feature>
<feature type="region of interest" description="Disordered" evidence="1">
    <location>
        <begin position="272"/>
        <end position="333"/>
    </location>
</feature>
<feature type="compositionally biased region" description="Basic and acidic residues" evidence="1">
    <location>
        <begin position="323"/>
        <end position="333"/>
    </location>
</feature>
<dbReference type="GO" id="GO:0006357">
    <property type="term" value="P:regulation of transcription by RNA polymerase II"/>
    <property type="evidence" value="ECO:0007669"/>
    <property type="project" value="InterPro"/>
</dbReference>
<evidence type="ECO:0000256" key="1">
    <source>
        <dbReference type="SAM" id="MobiDB-lite"/>
    </source>
</evidence>
<dbReference type="Proteomes" id="UP001152622">
    <property type="component" value="Chromosome 20"/>
</dbReference>
<dbReference type="EMBL" id="JAINUF010000020">
    <property type="protein sequence ID" value="KAJ8335888.1"/>
    <property type="molecule type" value="Genomic_DNA"/>
</dbReference>
<name>A0A9Q1EBP3_SYNKA</name>
<sequence length="333" mass="36465">MGVALSLPNGLPQVSATGDIDCWHQREVWRLLRPSPNEFTSTSSRFTCPLYEVYKLARPVLERQHLAHNIAQIDFCSARLSRVTFTLSLRPVSSKRPCPSGFSAVTTAMEASADCDVSPISMSSDQPVAVHPAGGDPLPGHLSHELGTQARHPGGPDGALSNLFPRCSYAESRDPPSYTEHAGEGEEDLPDAGGVLHRHTQTYFITPSLIRTNSKWYHLDERIPADRQQQQCTSPQSGTITPSASGCVRDRPHHKNHCDSYNSYRDDLHSVHASTLQRKSPKELKDPYPPPPPATTLHQAATPAAANTEKSKSTANFSYKTDTLTKRKEGGGR</sequence>
<reference evidence="2" key="1">
    <citation type="journal article" date="2023" name="Science">
        <title>Genome structures resolve the early diversification of teleost fishes.</title>
        <authorList>
            <person name="Parey E."/>
            <person name="Louis A."/>
            <person name="Montfort J."/>
            <person name="Bouchez O."/>
            <person name="Roques C."/>
            <person name="Iampietro C."/>
            <person name="Lluch J."/>
            <person name="Castinel A."/>
            <person name="Donnadieu C."/>
            <person name="Desvignes T."/>
            <person name="Floi Bucao C."/>
            <person name="Jouanno E."/>
            <person name="Wen M."/>
            <person name="Mejri S."/>
            <person name="Dirks R."/>
            <person name="Jansen H."/>
            <person name="Henkel C."/>
            <person name="Chen W.J."/>
            <person name="Zahm M."/>
            <person name="Cabau C."/>
            <person name="Klopp C."/>
            <person name="Thompson A.W."/>
            <person name="Robinson-Rechavi M."/>
            <person name="Braasch I."/>
            <person name="Lecointre G."/>
            <person name="Bobe J."/>
            <person name="Postlethwait J.H."/>
            <person name="Berthelot C."/>
            <person name="Roest Crollius H."/>
            <person name="Guiguen Y."/>
        </authorList>
    </citation>
    <scope>NUCLEOTIDE SEQUENCE</scope>
    <source>
        <strain evidence="2">WJC10195</strain>
    </source>
</reference>
<feature type="region of interest" description="Disordered" evidence="1">
    <location>
        <begin position="171"/>
        <end position="191"/>
    </location>
</feature>
<dbReference type="PANTHER" id="PTHR22437">
    <property type="entry name" value="WINGED HELIX DOMAIN-CONTAINING PROTEIN"/>
    <property type="match status" value="1"/>
</dbReference>
<feature type="compositionally biased region" description="Polar residues" evidence="1">
    <location>
        <begin position="313"/>
        <end position="322"/>
    </location>
</feature>
<dbReference type="InterPro" id="IPR040126">
    <property type="entry name" value="STOX1/2"/>
</dbReference>
<dbReference type="PANTHER" id="PTHR22437:SF2">
    <property type="entry name" value="STORKHEAD-BOX PROTEIN 2"/>
    <property type="match status" value="1"/>
</dbReference>
<dbReference type="AlphaFoldDB" id="A0A9Q1EBP3"/>
<keyword evidence="3" id="KW-1185">Reference proteome</keyword>
<comment type="caution">
    <text evidence="2">The sequence shown here is derived from an EMBL/GenBank/DDBJ whole genome shotgun (WGS) entry which is preliminary data.</text>
</comment>
<feature type="compositionally biased region" description="Polar residues" evidence="1">
    <location>
        <begin position="227"/>
        <end position="244"/>
    </location>
</feature>
<protein>
    <submittedName>
        <fullName evidence="2">Uncharacterized protein</fullName>
    </submittedName>
</protein>
<proteinExistence type="predicted"/>
<gene>
    <name evidence="2" type="ORF">SKAU_G00392300</name>
</gene>
<dbReference type="GO" id="GO:0005634">
    <property type="term" value="C:nucleus"/>
    <property type="evidence" value="ECO:0007669"/>
    <property type="project" value="TreeGrafter"/>
</dbReference>
<evidence type="ECO:0000313" key="2">
    <source>
        <dbReference type="EMBL" id="KAJ8335888.1"/>
    </source>
</evidence>
<dbReference type="GO" id="GO:0005737">
    <property type="term" value="C:cytoplasm"/>
    <property type="evidence" value="ECO:0007669"/>
    <property type="project" value="TreeGrafter"/>
</dbReference>